<dbReference type="AlphaFoldDB" id="A0AAV4X8I2"/>
<evidence type="ECO:0000313" key="3">
    <source>
        <dbReference type="Proteomes" id="UP001054945"/>
    </source>
</evidence>
<evidence type="ECO:0000313" key="2">
    <source>
        <dbReference type="EMBL" id="GIY91420.1"/>
    </source>
</evidence>
<sequence>MLEESLMISPQVVRTKGGRREKKGTDNPRDSTMDVRPDLIVVRTFSSHRSHPFNGEVQDLRLSGRPNGTHWLDVKEGHVVDIRWSDSFEPFCESSLWSFSTYASLLEDIQNHSLSHFSFYFAV</sequence>
<dbReference type="EMBL" id="BPLR01000009">
    <property type="protein sequence ID" value="GIY91420.1"/>
    <property type="molecule type" value="Genomic_DNA"/>
</dbReference>
<evidence type="ECO:0000256" key="1">
    <source>
        <dbReference type="SAM" id="MobiDB-lite"/>
    </source>
</evidence>
<gene>
    <name evidence="2" type="ORF">CEXT_323801</name>
</gene>
<reference evidence="2 3" key="1">
    <citation type="submission" date="2021-06" db="EMBL/GenBank/DDBJ databases">
        <title>Caerostris extrusa draft genome.</title>
        <authorList>
            <person name="Kono N."/>
            <person name="Arakawa K."/>
        </authorList>
    </citation>
    <scope>NUCLEOTIDE SEQUENCE [LARGE SCALE GENOMIC DNA]</scope>
</reference>
<accession>A0AAV4X8I2</accession>
<protein>
    <submittedName>
        <fullName evidence="2">Uncharacterized protein</fullName>
    </submittedName>
</protein>
<feature type="region of interest" description="Disordered" evidence="1">
    <location>
        <begin position="1"/>
        <end position="33"/>
    </location>
</feature>
<name>A0AAV4X8I2_CAEEX</name>
<dbReference type="Proteomes" id="UP001054945">
    <property type="component" value="Unassembled WGS sequence"/>
</dbReference>
<proteinExistence type="predicted"/>
<comment type="caution">
    <text evidence="2">The sequence shown here is derived from an EMBL/GenBank/DDBJ whole genome shotgun (WGS) entry which is preliminary data.</text>
</comment>
<feature type="compositionally biased region" description="Basic and acidic residues" evidence="1">
    <location>
        <begin position="23"/>
        <end position="33"/>
    </location>
</feature>
<keyword evidence="3" id="KW-1185">Reference proteome</keyword>
<organism evidence="2 3">
    <name type="scientific">Caerostris extrusa</name>
    <name type="common">Bark spider</name>
    <name type="synonym">Caerostris bankana</name>
    <dbReference type="NCBI Taxonomy" id="172846"/>
    <lineage>
        <taxon>Eukaryota</taxon>
        <taxon>Metazoa</taxon>
        <taxon>Ecdysozoa</taxon>
        <taxon>Arthropoda</taxon>
        <taxon>Chelicerata</taxon>
        <taxon>Arachnida</taxon>
        <taxon>Araneae</taxon>
        <taxon>Araneomorphae</taxon>
        <taxon>Entelegynae</taxon>
        <taxon>Araneoidea</taxon>
        <taxon>Araneidae</taxon>
        <taxon>Caerostris</taxon>
    </lineage>
</organism>